<reference evidence="1 2" key="1">
    <citation type="submission" date="2017-11" db="EMBL/GenBank/DDBJ databases">
        <title>De-novo sequencing of pomegranate (Punica granatum L.) genome.</title>
        <authorList>
            <person name="Akparov Z."/>
            <person name="Amiraslanov A."/>
            <person name="Hajiyeva S."/>
            <person name="Abbasov M."/>
            <person name="Kaur K."/>
            <person name="Hamwieh A."/>
            <person name="Solovyev V."/>
            <person name="Salamov A."/>
            <person name="Braich B."/>
            <person name="Kosarev P."/>
            <person name="Mahmoud A."/>
            <person name="Hajiyev E."/>
            <person name="Babayeva S."/>
            <person name="Izzatullayeva V."/>
            <person name="Mammadov A."/>
            <person name="Mammadov A."/>
            <person name="Sharifova S."/>
            <person name="Ojaghi J."/>
            <person name="Eynullazada K."/>
            <person name="Bayramov B."/>
            <person name="Abdulazimova A."/>
            <person name="Shahmuradov I."/>
        </authorList>
    </citation>
    <scope>NUCLEOTIDE SEQUENCE [LARGE SCALE GENOMIC DNA]</scope>
    <source>
        <strain evidence="2">cv. AG2017</strain>
        <tissue evidence="1">Leaf</tissue>
    </source>
</reference>
<sequence>MGWASAQSGLAFAQGPESGLPFARVWAEFGIAESARFRNSVIHGPIQMRFYSFRFSPLYRNHMTPLEYDFTIRIMIIRIMVTTLTTTPDWGHR</sequence>
<keyword evidence="2" id="KW-1185">Reference proteome</keyword>
<dbReference type="EMBL" id="PGOL01001275">
    <property type="protein sequence ID" value="PKI59405.1"/>
    <property type="molecule type" value="Genomic_DNA"/>
</dbReference>
<gene>
    <name evidence="1" type="ORF">CRG98_020164</name>
</gene>
<organism evidence="1 2">
    <name type="scientific">Punica granatum</name>
    <name type="common">Pomegranate</name>
    <dbReference type="NCBI Taxonomy" id="22663"/>
    <lineage>
        <taxon>Eukaryota</taxon>
        <taxon>Viridiplantae</taxon>
        <taxon>Streptophyta</taxon>
        <taxon>Embryophyta</taxon>
        <taxon>Tracheophyta</taxon>
        <taxon>Spermatophyta</taxon>
        <taxon>Magnoliopsida</taxon>
        <taxon>eudicotyledons</taxon>
        <taxon>Gunneridae</taxon>
        <taxon>Pentapetalae</taxon>
        <taxon>rosids</taxon>
        <taxon>malvids</taxon>
        <taxon>Myrtales</taxon>
        <taxon>Lythraceae</taxon>
        <taxon>Punica</taxon>
    </lineage>
</organism>
<dbReference type="AlphaFoldDB" id="A0A2I0JSY0"/>
<name>A0A2I0JSY0_PUNGR</name>
<comment type="caution">
    <text evidence="1">The sequence shown here is derived from an EMBL/GenBank/DDBJ whole genome shotgun (WGS) entry which is preliminary data.</text>
</comment>
<evidence type="ECO:0000313" key="1">
    <source>
        <dbReference type="EMBL" id="PKI59405.1"/>
    </source>
</evidence>
<accession>A0A2I0JSY0</accession>
<protein>
    <submittedName>
        <fullName evidence="1">Uncharacterized protein</fullName>
    </submittedName>
</protein>
<dbReference type="Proteomes" id="UP000233551">
    <property type="component" value="Unassembled WGS sequence"/>
</dbReference>
<proteinExistence type="predicted"/>
<evidence type="ECO:0000313" key="2">
    <source>
        <dbReference type="Proteomes" id="UP000233551"/>
    </source>
</evidence>